<evidence type="ECO:0000256" key="2">
    <source>
        <dbReference type="ARBA" id="ARBA00022705"/>
    </source>
</evidence>
<comment type="caution">
    <text evidence="7">The sequence shown here is derived from an EMBL/GenBank/DDBJ whole genome shotgun (WGS) entry which is preliminary data.</text>
</comment>
<dbReference type="STRING" id="1075402.AN216_22405"/>
<protein>
    <recommendedName>
        <fullName evidence="6">ATP-dependent DNA ligase family profile domain-containing protein</fullName>
    </recommendedName>
</protein>
<feature type="domain" description="ATP-dependent DNA ligase family profile" evidence="6">
    <location>
        <begin position="94"/>
        <end position="205"/>
    </location>
</feature>
<dbReference type="PROSITE" id="PS50160">
    <property type="entry name" value="DNA_LIGASE_A3"/>
    <property type="match status" value="1"/>
</dbReference>
<dbReference type="InterPro" id="IPR050326">
    <property type="entry name" value="NAD_dep_DNA_ligaseB"/>
</dbReference>
<feature type="compositionally biased region" description="Basic and acidic residues" evidence="5">
    <location>
        <begin position="247"/>
        <end position="256"/>
    </location>
</feature>
<dbReference type="EMBL" id="LJGU01000148">
    <property type="protein sequence ID" value="OEU96152.1"/>
    <property type="molecule type" value="Genomic_DNA"/>
</dbReference>
<keyword evidence="1" id="KW-0436">Ligase</keyword>
<dbReference type="InterPro" id="IPR012310">
    <property type="entry name" value="DNA_ligase_ATP-dep_cent"/>
</dbReference>
<accession>A0A1E7JWZ3</accession>
<evidence type="ECO:0000256" key="1">
    <source>
        <dbReference type="ARBA" id="ARBA00022598"/>
    </source>
</evidence>
<dbReference type="AlphaFoldDB" id="A0A1E7JWZ3"/>
<keyword evidence="8" id="KW-1185">Reference proteome</keyword>
<feature type="region of interest" description="Disordered" evidence="5">
    <location>
        <begin position="245"/>
        <end position="284"/>
    </location>
</feature>
<sequence>MRPRAARTVPATNALPGGVQYSVKLDGLRIVGFALGAGRAVLQSRSGRDRSADFPAVAEAIAELPAGVVLDGELCAWRNGALAFRELLRSRAARERDGAALSYVAFDQLAGPGEDVRERPLSERWELLTRTLRGVRPPLQLVKATNVRPEALRWGPTLAPLGVEGLVCRGLNTRYRPSDPQARWVKFRHSETVDAQLVAVAGPADRPRWVQLELPDGQRVMCSPQLSPVQRKQVGDAVAGHLGPAEIHPEHGEFRRLNPPLPAEGETSTGTHRPVRFVRVREDD</sequence>
<dbReference type="Proteomes" id="UP000176101">
    <property type="component" value="Unassembled WGS sequence"/>
</dbReference>
<keyword evidence="2" id="KW-0235">DNA replication</keyword>
<evidence type="ECO:0000256" key="3">
    <source>
        <dbReference type="ARBA" id="ARBA00022763"/>
    </source>
</evidence>
<evidence type="ECO:0000313" key="8">
    <source>
        <dbReference type="Proteomes" id="UP000176101"/>
    </source>
</evidence>
<organism evidence="7 8">
    <name type="scientific">Streptomyces oceani</name>
    <dbReference type="NCBI Taxonomy" id="1075402"/>
    <lineage>
        <taxon>Bacteria</taxon>
        <taxon>Bacillati</taxon>
        <taxon>Actinomycetota</taxon>
        <taxon>Actinomycetes</taxon>
        <taxon>Kitasatosporales</taxon>
        <taxon>Streptomycetaceae</taxon>
        <taxon>Streptomyces</taxon>
    </lineage>
</organism>
<gene>
    <name evidence="7" type="ORF">AN216_22405</name>
</gene>
<dbReference type="GO" id="GO:0005524">
    <property type="term" value="F:ATP binding"/>
    <property type="evidence" value="ECO:0007669"/>
    <property type="project" value="InterPro"/>
</dbReference>
<dbReference type="GO" id="GO:0003910">
    <property type="term" value="F:DNA ligase (ATP) activity"/>
    <property type="evidence" value="ECO:0007669"/>
    <property type="project" value="InterPro"/>
</dbReference>
<dbReference type="Pfam" id="PF01068">
    <property type="entry name" value="DNA_ligase_A_M"/>
    <property type="match status" value="1"/>
</dbReference>
<dbReference type="Gene3D" id="3.30.470.30">
    <property type="entry name" value="DNA ligase/mRNA capping enzyme"/>
    <property type="match status" value="1"/>
</dbReference>
<dbReference type="PANTHER" id="PTHR47810">
    <property type="entry name" value="DNA LIGASE"/>
    <property type="match status" value="1"/>
</dbReference>
<evidence type="ECO:0000259" key="6">
    <source>
        <dbReference type="PROSITE" id="PS50160"/>
    </source>
</evidence>
<dbReference type="PANTHER" id="PTHR47810:SF1">
    <property type="entry name" value="DNA LIGASE B"/>
    <property type="match status" value="1"/>
</dbReference>
<name>A0A1E7JWZ3_9ACTN</name>
<dbReference type="GO" id="GO:0006260">
    <property type="term" value="P:DNA replication"/>
    <property type="evidence" value="ECO:0007669"/>
    <property type="project" value="UniProtKB-KW"/>
</dbReference>
<evidence type="ECO:0000313" key="7">
    <source>
        <dbReference type="EMBL" id="OEU96152.1"/>
    </source>
</evidence>
<evidence type="ECO:0000256" key="5">
    <source>
        <dbReference type="SAM" id="MobiDB-lite"/>
    </source>
</evidence>
<keyword evidence="4" id="KW-0234">DNA repair</keyword>
<dbReference type="PATRIC" id="fig|1075402.3.peg.688"/>
<dbReference type="GO" id="GO:0006281">
    <property type="term" value="P:DNA repair"/>
    <property type="evidence" value="ECO:0007669"/>
    <property type="project" value="UniProtKB-KW"/>
</dbReference>
<dbReference type="GO" id="GO:0006310">
    <property type="term" value="P:DNA recombination"/>
    <property type="evidence" value="ECO:0007669"/>
    <property type="project" value="InterPro"/>
</dbReference>
<evidence type="ECO:0000256" key="4">
    <source>
        <dbReference type="ARBA" id="ARBA00023204"/>
    </source>
</evidence>
<proteinExistence type="predicted"/>
<dbReference type="SUPFAM" id="SSF56091">
    <property type="entry name" value="DNA ligase/mRNA capping enzyme, catalytic domain"/>
    <property type="match status" value="1"/>
</dbReference>
<keyword evidence="3" id="KW-0227">DNA damage</keyword>
<reference evidence="7 8" key="1">
    <citation type="journal article" date="2016" name="Front. Microbiol.">
        <title>Comparative Genomics Analysis of Streptomyces Species Reveals Their Adaptation to the Marine Environment and Their Diversity at the Genomic Level.</title>
        <authorList>
            <person name="Tian X."/>
            <person name="Zhang Z."/>
            <person name="Yang T."/>
            <person name="Chen M."/>
            <person name="Li J."/>
            <person name="Chen F."/>
            <person name="Yang J."/>
            <person name="Li W."/>
            <person name="Zhang B."/>
            <person name="Zhang Z."/>
            <person name="Wu J."/>
            <person name="Zhang C."/>
            <person name="Long L."/>
            <person name="Xiao J."/>
        </authorList>
    </citation>
    <scope>NUCLEOTIDE SEQUENCE [LARGE SCALE GENOMIC DNA]</scope>
    <source>
        <strain evidence="7 8">SCSIO 02100</strain>
    </source>
</reference>